<dbReference type="Proteomes" id="UP001516400">
    <property type="component" value="Unassembled WGS sequence"/>
</dbReference>
<name>A0ABD2N2E0_9CUCU</name>
<evidence type="ECO:0000256" key="1">
    <source>
        <dbReference type="SAM" id="MobiDB-lite"/>
    </source>
</evidence>
<evidence type="ECO:0000313" key="3">
    <source>
        <dbReference type="Proteomes" id="UP001516400"/>
    </source>
</evidence>
<dbReference type="EMBL" id="JABFTP020000062">
    <property type="protein sequence ID" value="KAL3272925.1"/>
    <property type="molecule type" value="Genomic_DNA"/>
</dbReference>
<dbReference type="AlphaFoldDB" id="A0ABD2N2E0"/>
<proteinExistence type="predicted"/>
<reference evidence="2 3" key="1">
    <citation type="journal article" date="2021" name="BMC Biol.">
        <title>Horizontally acquired antibacterial genes associated with adaptive radiation of ladybird beetles.</title>
        <authorList>
            <person name="Li H.S."/>
            <person name="Tang X.F."/>
            <person name="Huang Y.H."/>
            <person name="Xu Z.Y."/>
            <person name="Chen M.L."/>
            <person name="Du X.Y."/>
            <person name="Qiu B.Y."/>
            <person name="Chen P.T."/>
            <person name="Zhang W."/>
            <person name="Slipinski A."/>
            <person name="Escalona H.E."/>
            <person name="Waterhouse R.M."/>
            <person name="Zwick A."/>
            <person name="Pang H."/>
        </authorList>
    </citation>
    <scope>NUCLEOTIDE SEQUENCE [LARGE SCALE GENOMIC DNA]</scope>
    <source>
        <strain evidence="2">SYSU2018</strain>
    </source>
</reference>
<feature type="compositionally biased region" description="Acidic residues" evidence="1">
    <location>
        <begin position="89"/>
        <end position="100"/>
    </location>
</feature>
<evidence type="ECO:0008006" key="4">
    <source>
        <dbReference type="Google" id="ProtNLM"/>
    </source>
</evidence>
<evidence type="ECO:0000313" key="2">
    <source>
        <dbReference type="EMBL" id="KAL3272925.1"/>
    </source>
</evidence>
<accession>A0ABD2N2E0</accession>
<feature type="region of interest" description="Disordered" evidence="1">
    <location>
        <begin position="86"/>
        <end position="112"/>
    </location>
</feature>
<sequence length="112" mass="12366">MLDCFDADENNSSTKITVLVAILKSQSIIHNCFKHVGFIDTNDGLPIQISKLAPKIWEENVDNDSALLTSAEPSDENNVQNIKAREQLEGDGEEEVEEEPLPTAEEALKAIE</sequence>
<gene>
    <name evidence="2" type="ORF">HHI36_014384</name>
</gene>
<keyword evidence="3" id="KW-1185">Reference proteome</keyword>
<protein>
    <recommendedName>
        <fullName evidence="4">Condensin complex subunit 2</fullName>
    </recommendedName>
</protein>
<comment type="caution">
    <text evidence="2">The sequence shown here is derived from an EMBL/GenBank/DDBJ whole genome shotgun (WGS) entry which is preliminary data.</text>
</comment>
<organism evidence="2 3">
    <name type="scientific">Cryptolaemus montrouzieri</name>
    <dbReference type="NCBI Taxonomy" id="559131"/>
    <lineage>
        <taxon>Eukaryota</taxon>
        <taxon>Metazoa</taxon>
        <taxon>Ecdysozoa</taxon>
        <taxon>Arthropoda</taxon>
        <taxon>Hexapoda</taxon>
        <taxon>Insecta</taxon>
        <taxon>Pterygota</taxon>
        <taxon>Neoptera</taxon>
        <taxon>Endopterygota</taxon>
        <taxon>Coleoptera</taxon>
        <taxon>Polyphaga</taxon>
        <taxon>Cucujiformia</taxon>
        <taxon>Coccinelloidea</taxon>
        <taxon>Coccinellidae</taxon>
        <taxon>Scymninae</taxon>
        <taxon>Scymnini</taxon>
        <taxon>Cryptolaemus</taxon>
    </lineage>
</organism>